<dbReference type="RefSeq" id="WP_076348370.1">
    <property type="nucleotide sequence ID" value="NZ_CP019082.1"/>
</dbReference>
<dbReference type="OrthoDB" id="9768282at2"/>
<evidence type="ECO:0000313" key="2">
    <source>
        <dbReference type="Proteomes" id="UP000186309"/>
    </source>
</evidence>
<dbReference type="PANTHER" id="PTHR48098:SF3">
    <property type="entry name" value="IRON(III) ENTEROBACTIN ESTERASE"/>
    <property type="match status" value="1"/>
</dbReference>
<evidence type="ECO:0008006" key="3">
    <source>
        <dbReference type="Google" id="ProtNLM"/>
    </source>
</evidence>
<dbReference type="KEGG" id="pbor:BSF38_03878"/>
<dbReference type="STRING" id="1387353.BSF38_03878"/>
<protein>
    <recommendedName>
        <fullName evidence="3">Esterase</fullName>
    </recommendedName>
</protein>
<evidence type="ECO:0000313" key="1">
    <source>
        <dbReference type="EMBL" id="APW62339.1"/>
    </source>
</evidence>
<dbReference type="EMBL" id="CP019082">
    <property type="protein sequence ID" value="APW62339.1"/>
    <property type="molecule type" value="Genomic_DNA"/>
</dbReference>
<dbReference type="Pfam" id="PF00756">
    <property type="entry name" value="Esterase"/>
    <property type="match status" value="1"/>
</dbReference>
<dbReference type="InterPro" id="IPR050583">
    <property type="entry name" value="Mycobacterial_A85_antigen"/>
</dbReference>
<accession>A0A1U7CTW2</accession>
<organism evidence="1 2">
    <name type="scientific">Paludisphaera borealis</name>
    <dbReference type="NCBI Taxonomy" id="1387353"/>
    <lineage>
        <taxon>Bacteria</taxon>
        <taxon>Pseudomonadati</taxon>
        <taxon>Planctomycetota</taxon>
        <taxon>Planctomycetia</taxon>
        <taxon>Isosphaerales</taxon>
        <taxon>Isosphaeraceae</taxon>
        <taxon>Paludisphaera</taxon>
    </lineage>
</organism>
<reference evidence="2" key="1">
    <citation type="submission" date="2016-12" db="EMBL/GenBank/DDBJ databases">
        <title>Comparative genomics of four Isosphaeraceae planctomycetes: a common pool of plasmids and glycoside hydrolase genes.</title>
        <authorList>
            <person name="Ivanova A."/>
        </authorList>
    </citation>
    <scope>NUCLEOTIDE SEQUENCE [LARGE SCALE GENOMIC DNA]</scope>
    <source>
        <strain evidence="2">PX4</strain>
    </source>
</reference>
<proteinExistence type="predicted"/>
<name>A0A1U7CTW2_9BACT</name>
<dbReference type="Gene3D" id="3.40.50.1820">
    <property type="entry name" value="alpha/beta hydrolase"/>
    <property type="match status" value="1"/>
</dbReference>
<dbReference type="InterPro" id="IPR000801">
    <property type="entry name" value="Esterase-like"/>
</dbReference>
<dbReference type="PANTHER" id="PTHR48098">
    <property type="entry name" value="ENTEROCHELIN ESTERASE-RELATED"/>
    <property type="match status" value="1"/>
</dbReference>
<dbReference type="Proteomes" id="UP000186309">
    <property type="component" value="Chromosome"/>
</dbReference>
<keyword evidence="2" id="KW-1185">Reference proteome</keyword>
<dbReference type="AlphaFoldDB" id="A0A1U7CTW2"/>
<gene>
    <name evidence="1" type="ORF">BSF38_03878</name>
</gene>
<dbReference type="SUPFAM" id="SSF53474">
    <property type="entry name" value="alpha/beta-Hydrolases"/>
    <property type="match status" value="1"/>
</dbReference>
<dbReference type="InterPro" id="IPR029058">
    <property type="entry name" value="AB_hydrolase_fold"/>
</dbReference>
<sequence>MIHDRDERAWNPRLGASLLGAALLTALCAAPVWAQVAPPEASRKAEASKVVQALSGIEFSVDYPAKVAEGKSISARVYVMLGRQGSKVDPRTGPNWFRPEPFFARDVKDWKPGDSVHIDAESDGFPAPLSQLEAGAYRAQAVVRLNPDTAEIGTGEGNLFGPIVEFTSPAKASDSIKLTVDQIVPPKPFQETDRIKLAECPSPILSAFFGRPIKHQAAVILPKAPTTGKLPTVYTITGFGGDHHSAPRYLQSPGMNFANDMVRIVLNADCGTGHHVFADSANNGPRGKALIEEFIPYLEKTFPLIADPRARLLNGHSSGGWSSLWLQVTYPDTFGGVWSTSPDPVDFRDFQRIDLYRSGENAFRDPQGERRPVARMGTKPFLFYDSFSKMEAVMGYGGQLGSFEAVFSPKAVDGQPRKLWDRKTGVIDPETAKTWEAYDIRLVLERNWPTLKPKLAGKLHVITGSLDTFYLDGAVKLLKESQAKLGSDADIEIIPDKDHSNILNADLAERIDQGMKAAVAPLLKDR</sequence>